<dbReference type="SUPFAM" id="SSF109854">
    <property type="entry name" value="DinB/YfiT-like putative metalloenzymes"/>
    <property type="match status" value="1"/>
</dbReference>
<feature type="binding site" evidence="3">
    <location>
        <position position="123"/>
    </location>
    <ligand>
        <name>a divalent metal cation</name>
        <dbReference type="ChEBI" id="CHEBI:60240"/>
    </ligand>
</feature>
<dbReference type="Pfam" id="PF05163">
    <property type="entry name" value="DinB"/>
    <property type="match status" value="1"/>
</dbReference>
<protein>
    <submittedName>
        <fullName evidence="4">Uncharacterized damage-inducible protein DinB (Forms a four-helix bundle)</fullName>
    </submittedName>
</protein>
<dbReference type="GO" id="GO:0046872">
    <property type="term" value="F:metal ion binding"/>
    <property type="evidence" value="ECO:0007669"/>
    <property type="project" value="UniProtKB-KW"/>
</dbReference>
<evidence type="ECO:0000313" key="5">
    <source>
        <dbReference type="Proteomes" id="UP000199544"/>
    </source>
</evidence>
<dbReference type="InterPro" id="IPR007837">
    <property type="entry name" value="DinB"/>
</dbReference>
<feature type="binding site" evidence="3">
    <location>
        <position position="127"/>
    </location>
    <ligand>
        <name>a divalent metal cation</name>
        <dbReference type="ChEBI" id="CHEBI:60240"/>
    </ligand>
</feature>
<gene>
    <name evidence="4" type="ORF">SAMN04488137_3949</name>
</gene>
<evidence type="ECO:0000256" key="1">
    <source>
        <dbReference type="ARBA" id="ARBA00008635"/>
    </source>
</evidence>
<sequence>MMEQYYTHWLKHRTVLHELLEEVGPQHVFFKPWSDGFALGDLAVHIVSSTDMFLETIKKGRFVSPRTPREFQTMDEVREILGEFTEKSKRDFQELHTSNLEREIDIFKYTAPGSYWLESMIDHEVHHKGQLFTYARMTGAQKMPFFKRLPSQAVNDGAANREG</sequence>
<dbReference type="InterPro" id="IPR034660">
    <property type="entry name" value="DinB/YfiT-like"/>
</dbReference>
<accession>A0A1H0A5P0</accession>
<keyword evidence="2 3" id="KW-0479">Metal-binding</keyword>
<proteinExistence type="inferred from homology"/>
<dbReference type="OrthoDB" id="119432at2"/>
<evidence type="ECO:0000256" key="3">
    <source>
        <dbReference type="PIRSR" id="PIRSR607837-1"/>
    </source>
</evidence>
<keyword evidence="5" id="KW-1185">Reference proteome</keyword>
<organism evidence="4 5">
    <name type="scientific">Fictibacillus solisalsi</name>
    <dbReference type="NCBI Taxonomy" id="459525"/>
    <lineage>
        <taxon>Bacteria</taxon>
        <taxon>Bacillati</taxon>
        <taxon>Bacillota</taxon>
        <taxon>Bacilli</taxon>
        <taxon>Bacillales</taxon>
        <taxon>Fictibacillaceae</taxon>
        <taxon>Fictibacillus</taxon>
    </lineage>
</organism>
<dbReference type="EMBL" id="FNHW01000002">
    <property type="protein sequence ID" value="SDN29092.1"/>
    <property type="molecule type" value="Genomic_DNA"/>
</dbReference>
<reference evidence="5" key="1">
    <citation type="submission" date="2016-10" db="EMBL/GenBank/DDBJ databases">
        <authorList>
            <person name="Varghese N."/>
            <person name="Submissions S."/>
        </authorList>
    </citation>
    <scope>NUCLEOTIDE SEQUENCE [LARGE SCALE GENOMIC DNA]</scope>
    <source>
        <strain evidence="5">CGMCC 1.6854</strain>
    </source>
</reference>
<feature type="binding site" evidence="3">
    <location>
        <position position="45"/>
    </location>
    <ligand>
        <name>a divalent metal cation</name>
        <dbReference type="ChEBI" id="CHEBI:60240"/>
    </ligand>
</feature>
<dbReference type="Proteomes" id="UP000199544">
    <property type="component" value="Unassembled WGS sequence"/>
</dbReference>
<dbReference type="STRING" id="459525.SAMN04488137_3949"/>
<dbReference type="AlphaFoldDB" id="A0A1H0A5P0"/>
<dbReference type="Gene3D" id="1.20.120.450">
    <property type="entry name" value="dinb family like domain"/>
    <property type="match status" value="1"/>
</dbReference>
<comment type="similarity">
    <text evidence="1">Belongs to the DinB family.</text>
</comment>
<name>A0A1H0A5P0_9BACL</name>
<evidence type="ECO:0000313" key="4">
    <source>
        <dbReference type="EMBL" id="SDN29092.1"/>
    </source>
</evidence>
<evidence type="ECO:0000256" key="2">
    <source>
        <dbReference type="ARBA" id="ARBA00022723"/>
    </source>
</evidence>